<feature type="transmembrane region" description="Helical" evidence="9">
    <location>
        <begin position="173"/>
        <end position="201"/>
    </location>
</feature>
<sequence length="498" mass="55007">MKKNFNAWVNKIIQKKTSTLNYGKRRKIAPHSVKCNNYVTIDRRLGSAFIFFIQSLYHCFVPPYYFSNVAKQIIEIGFFSLPIVGLTGVFIGAAIVLQSSLSDSLINQEQIIPKLVTITIIKELGPVLISLIMVGKVGSSIAAEIGTMRITEQIDALTTLNINPFKYLIAPRILASIIVFPILTVCADLIGIFGGCITAVFEFNHNLNIYIKYTAQFFNMYDFIVGLIKAIAFGAIISVSSCYYGYHCKEGARGVGVATTSTVVLSSMLIILANYMITLIHATVLKDLSFDILKGESLVILGGSGSGKSVLTKTIIGLLAPDSGSVKINSKSKNKFGVLFQNSALFDYVTVWENISFNYKKRFNISKKEAKQLAIEKLNDVGLEESIADMFPIELSGGMKKRVALARAIAHNPEIILLDEPTSGLDPIMSDIVNEIIIKLSKDLNTTIITITHDIHSAFKIADKIAVLHEGEIISHGTVQEIQNTNNEYIKKFIRYIR</sequence>
<comment type="similarity">
    <text evidence="2">Belongs to the MlaE permease family.</text>
</comment>
<dbReference type="InterPro" id="IPR003593">
    <property type="entry name" value="AAA+_ATPase"/>
</dbReference>
<feature type="transmembrane region" description="Helical" evidence="9">
    <location>
        <begin position="255"/>
        <end position="277"/>
    </location>
</feature>
<evidence type="ECO:0000256" key="6">
    <source>
        <dbReference type="ARBA" id="ARBA00022840"/>
    </source>
</evidence>
<accession>A0A7R9HC70</accession>
<dbReference type="SMART" id="SM00382">
    <property type="entry name" value="AAA"/>
    <property type="match status" value="1"/>
</dbReference>
<evidence type="ECO:0000256" key="7">
    <source>
        <dbReference type="ARBA" id="ARBA00022989"/>
    </source>
</evidence>
<feature type="transmembrane region" description="Helical" evidence="9">
    <location>
        <begin position="48"/>
        <end position="66"/>
    </location>
</feature>
<evidence type="ECO:0000256" key="1">
    <source>
        <dbReference type="ARBA" id="ARBA00004141"/>
    </source>
</evidence>
<dbReference type="Pfam" id="PF02405">
    <property type="entry name" value="MlaE"/>
    <property type="match status" value="1"/>
</dbReference>
<keyword evidence="7 9" id="KW-1133">Transmembrane helix</keyword>
<evidence type="ECO:0000259" key="10">
    <source>
        <dbReference type="PROSITE" id="PS50893"/>
    </source>
</evidence>
<keyword evidence="6" id="KW-0067">ATP-binding</keyword>
<keyword evidence="5" id="KW-0547">Nucleotide-binding</keyword>
<dbReference type="Gene3D" id="3.40.50.300">
    <property type="entry name" value="P-loop containing nucleotide triphosphate hydrolases"/>
    <property type="match status" value="1"/>
</dbReference>
<dbReference type="InterPro" id="IPR030802">
    <property type="entry name" value="Permease_MalE"/>
</dbReference>
<evidence type="ECO:0000256" key="2">
    <source>
        <dbReference type="ARBA" id="ARBA00007556"/>
    </source>
</evidence>
<dbReference type="GO" id="GO:0043190">
    <property type="term" value="C:ATP-binding cassette (ABC) transporter complex"/>
    <property type="evidence" value="ECO:0007669"/>
    <property type="project" value="InterPro"/>
</dbReference>
<dbReference type="InterPro" id="IPR027417">
    <property type="entry name" value="P-loop_NTPase"/>
</dbReference>
<dbReference type="GO" id="GO:0016887">
    <property type="term" value="F:ATP hydrolysis activity"/>
    <property type="evidence" value="ECO:0007669"/>
    <property type="project" value="InterPro"/>
</dbReference>
<feature type="domain" description="ABC transporter" evidence="10">
    <location>
        <begin position="270"/>
        <end position="495"/>
    </location>
</feature>
<evidence type="ECO:0000256" key="8">
    <source>
        <dbReference type="ARBA" id="ARBA00023136"/>
    </source>
</evidence>
<evidence type="ECO:0000256" key="3">
    <source>
        <dbReference type="ARBA" id="ARBA00022448"/>
    </source>
</evidence>
<evidence type="ECO:0000256" key="5">
    <source>
        <dbReference type="ARBA" id="ARBA00022741"/>
    </source>
</evidence>
<feature type="transmembrane region" description="Helical" evidence="9">
    <location>
        <begin position="78"/>
        <end position="97"/>
    </location>
</feature>
<reference evidence="11" key="1">
    <citation type="submission" date="2020-11" db="EMBL/GenBank/DDBJ databases">
        <authorList>
            <person name="Tran Van P."/>
        </authorList>
    </citation>
    <scope>NUCLEOTIDE SEQUENCE</scope>
</reference>
<dbReference type="Pfam" id="PF00005">
    <property type="entry name" value="ABC_tran"/>
    <property type="match status" value="1"/>
</dbReference>
<comment type="subcellular location">
    <subcellularLocation>
        <location evidence="1">Membrane</location>
        <topology evidence="1">Multi-pass membrane protein</topology>
    </subcellularLocation>
</comment>
<organism evidence="11">
    <name type="scientific">Timema poppense</name>
    <name type="common">Walking stick</name>
    <dbReference type="NCBI Taxonomy" id="170557"/>
    <lineage>
        <taxon>Eukaryota</taxon>
        <taxon>Metazoa</taxon>
        <taxon>Ecdysozoa</taxon>
        <taxon>Arthropoda</taxon>
        <taxon>Hexapoda</taxon>
        <taxon>Insecta</taxon>
        <taxon>Pterygota</taxon>
        <taxon>Neoptera</taxon>
        <taxon>Polyneoptera</taxon>
        <taxon>Phasmatodea</taxon>
        <taxon>Timematodea</taxon>
        <taxon>Timematoidea</taxon>
        <taxon>Timematidae</taxon>
        <taxon>Timema</taxon>
    </lineage>
</organism>
<keyword evidence="4 9" id="KW-0812">Transmembrane</keyword>
<evidence type="ECO:0000256" key="9">
    <source>
        <dbReference type="SAM" id="Phobius"/>
    </source>
</evidence>
<evidence type="ECO:0000313" key="11">
    <source>
        <dbReference type="EMBL" id="CAD7416444.1"/>
    </source>
</evidence>
<dbReference type="InterPro" id="IPR003439">
    <property type="entry name" value="ABC_transporter-like_ATP-bd"/>
</dbReference>
<name>A0A7R9HC70_TIMPO</name>
<dbReference type="SUPFAM" id="SSF52540">
    <property type="entry name" value="P-loop containing nucleoside triphosphate hydrolases"/>
    <property type="match status" value="1"/>
</dbReference>
<keyword evidence="3" id="KW-0813">Transport</keyword>
<dbReference type="NCBIfam" id="TIGR00056">
    <property type="entry name" value="MlaE family lipid ABC transporter permease subunit"/>
    <property type="match status" value="1"/>
</dbReference>
<dbReference type="PANTHER" id="PTHR30188:SF4">
    <property type="entry name" value="PROTEIN TRIGALACTOSYLDIACYLGLYCEROL 1, CHLOROPLASTIC"/>
    <property type="match status" value="1"/>
</dbReference>
<dbReference type="GO" id="GO:0005524">
    <property type="term" value="F:ATP binding"/>
    <property type="evidence" value="ECO:0007669"/>
    <property type="project" value="UniProtKB-KW"/>
</dbReference>
<dbReference type="AlphaFoldDB" id="A0A7R9HC70"/>
<dbReference type="PROSITE" id="PS50893">
    <property type="entry name" value="ABC_TRANSPORTER_2"/>
    <property type="match status" value="1"/>
</dbReference>
<proteinExistence type="inferred from homology"/>
<dbReference type="PANTHER" id="PTHR30188">
    <property type="entry name" value="ABC TRANSPORTER PERMEASE PROTEIN-RELATED"/>
    <property type="match status" value="1"/>
</dbReference>
<gene>
    <name evidence="11" type="ORF">TPSB3V08_LOCUS11044</name>
</gene>
<dbReference type="InterPro" id="IPR017871">
    <property type="entry name" value="ABC_transporter-like_CS"/>
</dbReference>
<feature type="transmembrane region" description="Helical" evidence="9">
    <location>
        <begin position="221"/>
        <end position="243"/>
    </location>
</feature>
<protein>
    <recommendedName>
        <fullName evidence="10">ABC transporter domain-containing protein</fullName>
    </recommendedName>
</protein>
<keyword evidence="8 9" id="KW-0472">Membrane</keyword>
<dbReference type="GO" id="GO:0005548">
    <property type="term" value="F:phospholipid transporter activity"/>
    <property type="evidence" value="ECO:0007669"/>
    <property type="project" value="TreeGrafter"/>
</dbReference>
<evidence type="ECO:0000256" key="4">
    <source>
        <dbReference type="ARBA" id="ARBA00022692"/>
    </source>
</evidence>
<dbReference type="InterPro" id="IPR003453">
    <property type="entry name" value="ABC_MlaE_roteobac"/>
</dbReference>
<dbReference type="EMBL" id="OD011115">
    <property type="protein sequence ID" value="CAD7416444.1"/>
    <property type="molecule type" value="Genomic_DNA"/>
</dbReference>
<dbReference type="PROSITE" id="PS00211">
    <property type="entry name" value="ABC_TRANSPORTER_1"/>
    <property type="match status" value="1"/>
</dbReference>